<keyword evidence="1" id="KW-0472">Membrane</keyword>
<keyword evidence="1" id="KW-1133">Transmembrane helix</keyword>
<dbReference type="AlphaFoldDB" id="A0A6P1Q1A8"/>
<protein>
    <recommendedName>
        <fullName evidence="4">Virulence effector protein</fullName>
    </recommendedName>
</protein>
<evidence type="ECO:0000313" key="2">
    <source>
        <dbReference type="EMBL" id="QHM71899.1"/>
    </source>
</evidence>
<evidence type="ECO:0008006" key="4">
    <source>
        <dbReference type="Google" id="ProtNLM"/>
    </source>
</evidence>
<evidence type="ECO:0000256" key="1">
    <source>
        <dbReference type="SAM" id="Phobius"/>
    </source>
</evidence>
<accession>A0A6P1Q1A8</accession>
<dbReference type="KEGG" id="mint:C7M51_02192"/>
<organism evidence="2 3">
    <name type="scientific">Mixta intestinalis</name>
    <dbReference type="NCBI Taxonomy" id="1615494"/>
    <lineage>
        <taxon>Bacteria</taxon>
        <taxon>Pseudomonadati</taxon>
        <taxon>Pseudomonadota</taxon>
        <taxon>Gammaproteobacteria</taxon>
        <taxon>Enterobacterales</taxon>
        <taxon>Erwiniaceae</taxon>
        <taxon>Mixta</taxon>
    </lineage>
</organism>
<feature type="transmembrane region" description="Helical" evidence="1">
    <location>
        <begin position="195"/>
        <end position="213"/>
    </location>
</feature>
<reference evidence="2 3" key="1">
    <citation type="submission" date="2018-03" db="EMBL/GenBank/DDBJ databases">
        <title>Pantoea intestinalis SRCM103226 isolated form the mealworm.</title>
        <authorList>
            <person name="Jeong D.-Y."/>
            <person name="Kim J.W."/>
        </authorList>
    </citation>
    <scope>NUCLEOTIDE SEQUENCE [LARGE SCALE GENOMIC DNA]</scope>
    <source>
        <strain evidence="2 3">SRCM103226</strain>
    </source>
</reference>
<proteinExistence type="predicted"/>
<dbReference type="EMBL" id="CP028271">
    <property type="protein sequence ID" value="QHM71899.1"/>
    <property type="molecule type" value="Genomic_DNA"/>
</dbReference>
<dbReference type="NCBIfam" id="NF040486">
    <property type="entry name" value="SrfA_fam"/>
    <property type="match status" value="1"/>
</dbReference>
<dbReference type="Proteomes" id="UP000464053">
    <property type="component" value="Chromosome"/>
</dbReference>
<keyword evidence="1" id="KW-0812">Transmembrane</keyword>
<keyword evidence="3" id="KW-1185">Reference proteome</keyword>
<name>A0A6P1Q1A8_9GAMM</name>
<evidence type="ECO:0000313" key="3">
    <source>
        <dbReference type="Proteomes" id="UP000464053"/>
    </source>
</evidence>
<sequence length="471" mass="51293">MKEMFLCSDRLNKYQAMGENGQAVHISALQLRETLRLRKQGAVADMLGIPQINEHGDRIDWYAPFSGDVVPWSAATDSERQAALAQLEMNQTALRQLSDELRRNEQPEQRLFGQLLEKALQFPDDRHIWLVAGKPVISFWGFVNARHQMRLDPLDCLRPAPPLTSPVTASTAVPEIDSSVQKTTRHVRWWILPGWLRWLLPLLLLLLLALLLLRSCAPQPGLPDLSTERTVLPAEVVPHPDESYTATLTTPPDATLVTSTAIPALSGEQRLPEIVGEAVQDNLPPPRTDAIDPAFEPVVPAEPIAGEQIHQPVPDAASSDPVNNLPAPVDPDAVTNNSTVPAQTNAPLTLPAAALSQGNTDFLNGRWRAGAGIQDRRTGKPLRLNYQIKDGKGEVQMVRGDGVTCRAAVNAAVQSGTLAINNQEEAQCSDGSVYQMPDIRCAPGAQSVAECKGSYGANTFFPISMKQEASN</sequence>
<dbReference type="InterPro" id="IPR047774">
    <property type="entry name" value="SrfA-like"/>
</dbReference>
<gene>
    <name evidence="2" type="ORF">C7M51_02192</name>
</gene>